<dbReference type="Gene3D" id="1.20.920.20">
    <property type="match status" value="1"/>
</dbReference>
<keyword evidence="1" id="KW-0175">Coiled coil</keyword>
<dbReference type="AlphaFoldDB" id="A0AAV5WR57"/>
<evidence type="ECO:0000313" key="3">
    <source>
        <dbReference type="Proteomes" id="UP001432322"/>
    </source>
</evidence>
<dbReference type="PANTHER" id="PTHR46454:SF17">
    <property type="entry name" value="DYNEIN HEAVY CHAIN LINKER DOMAIN-CONTAINING PROTEIN"/>
    <property type="match status" value="1"/>
</dbReference>
<feature type="non-terminal residue" evidence="2">
    <location>
        <position position="1"/>
    </location>
</feature>
<gene>
    <name evidence="2" type="ORF">PFISCL1PPCAC_25382</name>
</gene>
<evidence type="ECO:0000256" key="1">
    <source>
        <dbReference type="SAM" id="Coils"/>
    </source>
</evidence>
<protein>
    <submittedName>
        <fullName evidence="2">Uncharacterized protein</fullName>
    </submittedName>
</protein>
<dbReference type="EMBL" id="BTSY01000006">
    <property type="protein sequence ID" value="GMT34085.1"/>
    <property type="molecule type" value="Genomic_DNA"/>
</dbReference>
<feature type="coiled-coil region" evidence="1">
    <location>
        <begin position="6"/>
        <end position="47"/>
    </location>
</feature>
<dbReference type="PANTHER" id="PTHR46454">
    <property type="entry name" value="DYNEIN AXONEMAL HEAVY CHAIN 7-RELATED"/>
    <property type="match status" value="1"/>
</dbReference>
<keyword evidence="3" id="KW-1185">Reference proteome</keyword>
<accession>A0AAV5WR57</accession>
<comment type="caution">
    <text evidence="2">The sequence shown here is derived from an EMBL/GenBank/DDBJ whole genome shotgun (WGS) entry which is preliminary data.</text>
</comment>
<sequence>RAELLVKQHTKQLEVKRKALQKVTEKLQSLSDQYSQMSCEIRMERAERLVTALGGEKQKWAAKMDTIRREAEEVPWLALVHSAAMEFLTLQQLQMRERVMSRIGAGLLPPSRAFLFLDGIDDVSVLRNATKTAFLIDLQGETETLCEAALGKGDYDGIDVDMGSEAVWEAIRSAAAAGRPLLIRNTDYSGIHLYFLY</sequence>
<organism evidence="2 3">
    <name type="scientific">Pristionchus fissidentatus</name>
    <dbReference type="NCBI Taxonomy" id="1538716"/>
    <lineage>
        <taxon>Eukaryota</taxon>
        <taxon>Metazoa</taxon>
        <taxon>Ecdysozoa</taxon>
        <taxon>Nematoda</taxon>
        <taxon>Chromadorea</taxon>
        <taxon>Rhabditida</taxon>
        <taxon>Rhabditina</taxon>
        <taxon>Diplogasteromorpha</taxon>
        <taxon>Diplogasteroidea</taxon>
        <taxon>Neodiplogasteridae</taxon>
        <taxon>Pristionchus</taxon>
    </lineage>
</organism>
<dbReference type="Proteomes" id="UP001432322">
    <property type="component" value="Unassembled WGS sequence"/>
</dbReference>
<reference evidence="2" key="1">
    <citation type="submission" date="2023-10" db="EMBL/GenBank/DDBJ databases">
        <title>Genome assembly of Pristionchus species.</title>
        <authorList>
            <person name="Yoshida K."/>
            <person name="Sommer R.J."/>
        </authorList>
    </citation>
    <scope>NUCLEOTIDE SEQUENCE</scope>
    <source>
        <strain evidence="2">RS5133</strain>
    </source>
</reference>
<name>A0AAV5WR57_9BILA</name>
<evidence type="ECO:0000313" key="2">
    <source>
        <dbReference type="EMBL" id="GMT34085.1"/>
    </source>
</evidence>
<proteinExistence type="predicted"/>